<dbReference type="EMBL" id="CP016793">
    <property type="protein sequence ID" value="ANZ40166.1"/>
    <property type="molecule type" value="Genomic_DNA"/>
</dbReference>
<dbReference type="CDD" id="cd07043">
    <property type="entry name" value="STAS_anti-anti-sigma_factors"/>
    <property type="match status" value="1"/>
</dbReference>
<dbReference type="InterPro" id="IPR052016">
    <property type="entry name" value="Bact_Sigma-Reg"/>
</dbReference>
<dbReference type="PROSITE" id="PS50801">
    <property type="entry name" value="STAS"/>
    <property type="match status" value="1"/>
</dbReference>
<dbReference type="Pfam" id="PF07228">
    <property type="entry name" value="SpoIIE"/>
    <property type="match status" value="1"/>
</dbReference>
<proteinExistence type="predicted"/>
<reference evidence="5 6" key="1">
    <citation type="submission" date="2016-07" db="EMBL/GenBank/DDBJ databases">
        <title>Complete genome sequence of the Lentzea guizhouensis DHS C013.</title>
        <authorList>
            <person name="Cao C."/>
        </authorList>
    </citation>
    <scope>NUCLEOTIDE SEQUENCE [LARGE SCALE GENOMIC DNA]</scope>
    <source>
        <strain evidence="5 6">DHS C013</strain>
    </source>
</reference>
<dbReference type="KEGG" id="led:BBK82_33175"/>
<dbReference type="InterPro" id="IPR003594">
    <property type="entry name" value="HATPase_dom"/>
</dbReference>
<dbReference type="Gene3D" id="3.60.40.10">
    <property type="entry name" value="PPM-type phosphatase domain"/>
    <property type="match status" value="1"/>
</dbReference>
<dbReference type="STRING" id="1586287.BBK82_33175"/>
<gene>
    <name evidence="5" type="ORF">BBK82_33175</name>
</gene>
<dbReference type="InterPro" id="IPR036457">
    <property type="entry name" value="PPM-type-like_dom_sf"/>
</dbReference>
<dbReference type="SMART" id="SM00331">
    <property type="entry name" value="PP2C_SIG"/>
    <property type="match status" value="1"/>
</dbReference>
<dbReference type="SUPFAM" id="SSF81606">
    <property type="entry name" value="PP2C-like"/>
    <property type="match status" value="1"/>
</dbReference>
<dbReference type="SUPFAM" id="SSF55874">
    <property type="entry name" value="ATPase domain of HSP90 chaperone/DNA topoisomerase II/histidine kinase"/>
    <property type="match status" value="1"/>
</dbReference>
<feature type="region of interest" description="Disordered" evidence="2">
    <location>
        <begin position="322"/>
        <end position="348"/>
    </location>
</feature>
<feature type="domain" description="PPM-type phosphatase" evidence="4">
    <location>
        <begin position="1"/>
        <end position="186"/>
    </location>
</feature>
<evidence type="ECO:0000256" key="2">
    <source>
        <dbReference type="SAM" id="MobiDB-lite"/>
    </source>
</evidence>
<dbReference type="AlphaFoldDB" id="A0A1B2HR00"/>
<dbReference type="InterPro" id="IPR036890">
    <property type="entry name" value="HATPase_C_sf"/>
</dbReference>
<dbReference type="PANTHER" id="PTHR43156">
    <property type="entry name" value="STAGE II SPORULATION PROTEIN E-RELATED"/>
    <property type="match status" value="1"/>
</dbReference>
<organism evidence="5 6">
    <name type="scientific">Lentzea guizhouensis</name>
    <dbReference type="NCBI Taxonomy" id="1586287"/>
    <lineage>
        <taxon>Bacteria</taxon>
        <taxon>Bacillati</taxon>
        <taxon>Actinomycetota</taxon>
        <taxon>Actinomycetes</taxon>
        <taxon>Pseudonocardiales</taxon>
        <taxon>Pseudonocardiaceae</taxon>
        <taxon>Lentzea</taxon>
    </lineage>
</organism>
<dbReference type="InterPro" id="IPR036513">
    <property type="entry name" value="STAS_dom_sf"/>
</dbReference>
<dbReference type="PROSITE" id="PS51746">
    <property type="entry name" value="PPM_2"/>
    <property type="match status" value="1"/>
</dbReference>
<sequence length="444" mass="46062">MVGDVVGHGLAASATMGQLRVVLSERLAATGDLHAAIASADAAARRIAGAAAATTCVAVLDPETGVVEYAAAGHPPPLVVSGDEARFLRSAGDQPLGVAELDPEVQHATLRPGDLLLLYTDGILERPGRTHAESTVELLRTAAGAAADCAVRGGVPCADLVCTQTVELLTGTTGHEDDITLLAAQLVPAPAEFHHRYPAAPASLPLVGTELAEWLGHLRVGTDDTDALRHAVVELATNAVEHAYAGSADEHEFAVSARLTTGGEVEVEVADTGRWREPVPSADRGLGLQITADMVDHFRVAHDDTGTTSVVRHLVSRPARLLTAADTGPATGGRPPRDRSLHVEAEPSATPRIRVSGPVDAHTAAHFEQAVHVAGATGTRSLTVDLGEVTHLAGAAVPVLHRLVSRHRHNSTELLLRAPVGTPADVVMTTVGIDHDTGRPGEDD</sequence>
<dbReference type="Proteomes" id="UP000093053">
    <property type="component" value="Chromosome"/>
</dbReference>
<dbReference type="Pfam" id="PF01740">
    <property type="entry name" value="STAS"/>
    <property type="match status" value="1"/>
</dbReference>
<dbReference type="SUPFAM" id="SSF52091">
    <property type="entry name" value="SpoIIaa-like"/>
    <property type="match status" value="1"/>
</dbReference>
<dbReference type="InterPro" id="IPR001932">
    <property type="entry name" value="PPM-type_phosphatase-like_dom"/>
</dbReference>
<evidence type="ECO:0000313" key="5">
    <source>
        <dbReference type="EMBL" id="ANZ40166.1"/>
    </source>
</evidence>
<dbReference type="InterPro" id="IPR002645">
    <property type="entry name" value="STAS_dom"/>
</dbReference>
<evidence type="ECO:0008006" key="7">
    <source>
        <dbReference type="Google" id="ProtNLM"/>
    </source>
</evidence>
<name>A0A1B2HR00_9PSEU</name>
<dbReference type="Gene3D" id="3.30.565.10">
    <property type="entry name" value="Histidine kinase-like ATPase, C-terminal domain"/>
    <property type="match status" value="1"/>
</dbReference>
<feature type="compositionally biased region" description="Basic and acidic residues" evidence="2">
    <location>
        <begin position="335"/>
        <end position="345"/>
    </location>
</feature>
<accession>A0A1B2HR00</accession>
<keyword evidence="1" id="KW-0378">Hydrolase</keyword>
<dbReference type="GO" id="GO:0016791">
    <property type="term" value="F:phosphatase activity"/>
    <property type="evidence" value="ECO:0007669"/>
    <property type="project" value="TreeGrafter"/>
</dbReference>
<evidence type="ECO:0000259" key="3">
    <source>
        <dbReference type="PROSITE" id="PS50801"/>
    </source>
</evidence>
<evidence type="ECO:0000313" key="6">
    <source>
        <dbReference type="Proteomes" id="UP000093053"/>
    </source>
</evidence>
<dbReference type="CDD" id="cd16936">
    <property type="entry name" value="HATPase_RsbW-like"/>
    <property type="match status" value="1"/>
</dbReference>
<evidence type="ECO:0000256" key="1">
    <source>
        <dbReference type="ARBA" id="ARBA00022801"/>
    </source>
</evidence>
<dbReference type="Pfam" id="PF13581">
    <property type="entry name" value="HATPase_c_2"/>
    <property type="match status" value="1"/>
</dbReference>
<dbReference type="Gene3D" id="3.30.750.24">
    <property type="entry name" value="STAS domain"/>
    <property type="match status" value="1"/>
</dbReference>
<dbReference type="PANTHER" id="PTHR43156:SF2">
    <property type="entry name" value="STAGE II SPORULATION PROTEIN E"/>
    <property type="match status" value="1"/>
</dbReference>
<evidence type="ECO:0000259" key="4">
    <source>
        <dbReference type="PROSITE" id="PS51746"/>
    </source>
</evidence>
<keyword evidence="6" id="KW-1185">Reference proteome</keyword>
<protein>
    <recommendedName>
        <fullName evidence="7">STAS domain-containing protein</fullName>
    </recommendedName>
</protein>
<feature type="domain" description="STAS" evidence="3">
    <location>
        <begin position="353"/>
        <end position="416"/>
    </location>
</feature>